<dbReference type="SUPFAM" id="SSF50494">
    <property type="entry name" value="Trypsin-like serine proteases"/>
    <property type="match status" value="1"/>
</dbReference>
<dbReference type="InterPro" id="IPR018114">
    <property type="entry name" value="TRYPSIN_HIS"/>
</dbReference>
<reference evidence="5" key="1">
    <citation type="journal article" date="2016" name="Gigascience">
        <title>De novo construction of an expanded transcriptome assembly for the western tarnished plant bug, Lygus hesperus.</title>
        <authorList>
            <person name="Tassone E.E."/>
            <person name="Geib S.M."/>
            <person name="Hall B."/>
            <person name="Fabrick J.A."/>
            <person name="Brent C.S."/>
            <person name="Hull J.J."/>
        </authorList>
    </citation>
    <scope>NUCLEOTIDE SEQUENCE</scope>
</reference>
<feature type="compositionally biased region" description="Low complexity" evidence="3">
    <location>
        <begin position="355"/>
        <end position="392"/>
    </location>
</feature>
<proteinExistence type="inferred from homology"/>
<feature type="compositionally biased region" description="Basic and acidic residues" evidence="3">
    <location>
        <begin position="320"/>
        <end position="332"/>
    </location>
</feature>
<dbReference type="Pfam" id="PF00089">
    <property type="entry name" value="Trypsin"/>
    <property type="match status" value="1"/>
</dbReference>
<dbReference type="Gene3D" id="2.40.10.10">
    <property type="entry name" value="Trypsin-like serine proteases"/>
    <property type="match status" value="2"/>
</dbReference>
<dbReference type="GO" id="GO:0004252">
    <property type="term" value="F:serine-type endopeptidase activity"/>
    <property type="evidence" value="ECO:0007669"/>
    <property type="project" value="InterPro"/>
</dbReference>
<protein>
    <submittedName>
        <fullName evidence="5">Serine proteinase stubble</fullName>
    </submittedName>
</protein>
<dbReference type="EMBL" id="GDHC01010664">
    <property type="protein sequence ID" value="JAQ07965.1"/>
    <property type="molecule type" value="Transcribed_RNA"/>
</dbReference>
<feature type="compositionally biased region" description="Pro residues" evidence="3">
    <location>
        <begin position="424"/>
        <end position="435"/>
    </location>
</feature>
<feature type="compositionally biased region" description="Low complexity" evidence="3">
    <location>
        <begin position="436"/>
        <end position="473"/>
    </location>
</feature>
<feature type="compositionally biased region" description="Polar residues" evidence="3">
    <location>
        <begin position="474"/>
        <end position="496"/>
    </location>
</feature>
<evidence type="ECO:0000256" key="1">
    <source>
        <dbReference type="ARBA" id="ARBA00023157"/>
    </source>
</evidence>
<feature type="compositionally biased region" description="Polar residues" evidence="3">
    <location>
        <begin position="269"/>
        <end position="281"/>
    </location>
</feature>
<dbReference type="InterPro" id="IPR009003">
    <property type="entry name" value="Peptidase_S1_PA"/>
</dbReference>
<evidence type="ECO:0000313" key="5">
    <source>
        <dbReference type="EMBL" id="JAQ07965.1"/>
    </source>
</evidence>
<dbReference type="InterPro" id="IPR043504">
    <property type="entry name" value="Peptidase_S1_PA_chymotrypsin"/>
</dbReference>
<feature type="region of interest" description="Disordered" evidence="3">
    <location>
        <begin position="310"/>
        <end position="546"/>
    </location>
</feature>
<evidence type="ECO:0000259" key="4">
    <source>
        <dbReference type="PROSITE" id="PS50240"/>
    </source>
</evidence>
<evidence type="ECO:0000256" key="3">
    <source>
        <dbReference type="SAM" id="MobiDB-lite"/>
    </source>
</evidence>
<dbReference type="GO" id="GO:0006508">
    <property type="term" value="P:proteolysis"/>
    <property type="evidence" value="ECO:0007669"/>
    <property type="project" value="InterPro"/>
</dbReference>
<dbReference type="SMART" id="SM00020">
    <property type="entry name" value="Tryp_SPc"/>
    <property type="match status" value="1"/>
</dbReference>
<keyword evidence="1" id="KW-1015">Disulfide bond</keyword>
<feature type="compositionally biased region" description="Low complexity" evidence="3">
    <location>
        <begin position="1"/>
        <end position="91"/>
    </location>
</feature>
<organism evidence="5">
    <name type="scientific">Lygus hesperus</name>
    <name type="common">Western plant bug</name>
    <dbReference type="NCBI Taxonomy" id="30085"/>
    <lineage>
        <taxon>Eukaryota</taxon>
        <taxon>Metazoa</taxon>
        <taxon>Ecdysozoa</taxon>
        <taxon>Arthropoda</taxon>
        <taxon>Hexapoda</taxon>
        <taxon>Insecta</taxon>
        <taxon>Pterygota</taxon>
        <taxon>Neoptera</taxon>
        <taxon>Paraneoptera</taxon>
        <taxon>Hemiptera</taxon>
        <taxon>Heteroptera</taxon>
        <taxon>Panheteroptera</taxon>
        <taxon>Cimicomorpha</taxon>
        <taxon>Miridae</taxon>
        <taxon>Mirini</taxon>
        <taxon>Lygus</taxon>
    </lineage>
</organism>
<evidence type="ECO:0000256" key="2">
    <source>
        <dbReference type="ARBA" id="ARBA00024195"/>
    </source>
</evidence>
<accession>A0A146LL38</accession>
<feature type="domain" description="Peptidase S1" evidence="4">
    <location>
        <begin position="523"/>
        <end position="777"/>
    </location>
</feature>
<dbReference type="FunFam" id="2.40.10.10:FF:000068">
    <property type="entry name" value="transmembrane protease serine 2"/>
    <property type="match status" value="1"/>
</dbReference>
<dbReference type="CDD" id="cd00190">
    <property type="entry name" value="Tryp_SPc"/>
    <property type="match status" value="1"/>
</dbReference>
<feature type="region of interest" description="Disordered" evidence="3">
    <location>
        <begin position="1"/>
        <end position="92"/>
    </location>
</feature>
<sequence length="810" mass="84608">GQPGQQPYQPGQPGQPGQQPYQPGQPGQPGQQPYQPGQPGQPGQQPYQPGQPGQPGQQPYQPGQPGQPGQQPYQPGQQGQPGQQPYQPGQPSSSCYAPGSYCVPSSSCYNGLITGNNNPAASFKSGQCTPGQVCCKAPQPTAYTPAYTEAPVSKYTGPLNTTPPPECAAALKCVPESYCDEKGIMRDGPVALTREQQENKVALSECQNLETGVIGKCCRDPNYKDPWPAGMMMPKTNDQGANDGQYNPSSPGFDDGQYKPGQYPGENGQPGTPQVNDYNQGPSPISPTISPPNPYTIKKPLGVFGGNVTPYPVAPKPGQTHKDVFPQNEDKLVGPSYPQTAGPQPHPVPSPNQIPGVSPSGPTSPYGPGIMPSVQSGSITPPGQPGTPGCCGNSPSGQRPDIIFPGQQPLSLPGQGPAGLPGTYRPPLPSPPQGPSSPQGSFGSQTSPQGPYSPQGSPQGSPYGPEGPSGPQGINSLPQGSSEPQGPSVPQGSSAPSGYPQAPQGYGNLSPFPQPGTAPGATIIPGQECGVRRPAPQTRPDETGFGEFPWHAIIQSANNRSSLCSAVIIAPNAVLTAAHCIQGINPEDLEVKAGEWTLQQPGPKPAQSRVAGATAIHPVYNSGSLVKDQAIVVTNQPFQFDQHVDKVCLPQSGSGEYVPKTGTCYITGFGRPSLQNNAPGSIMHKIPITIVPREQCENNLKQTHLGKYFKLNEGFGCAAPVSEAELCKVDVGSPLVCDRGDGHYEVAGVYSWDTKCSSSLPGVVASPDTQWINQVLATPLDTLRAEQPKPVDHLPEDIEEKPGFALGYGK</sequence>
<dbReference type="PANTHER" id="PTHR24256">
    <property type="entry name" value="TRYPTASE-RELATED"/>
    <property type="match status" value="1"/>
</dbReference>
<feature type="non-terminal residue" evidence="5">
    <location>
        <position position="1"/>
    </location>
</feature>
<feature type="region of interest" description="Disordered" evidence="3">
    <location>
        <begin position="231"/>
        <end position="298"/>
    </location>
</feature>
<dbReference type="PROSITE" id="PS50240">
    <property type="entry name" value="TRYPSIN_DOM"/>
    <property type="match status" value="1"/>
</dbReference>
<dbReference type="InterPro" id="IPR001254">
    <property type="entry name" value="Trypsin_dom"/>
</dbReference>
<comment type="similarity">
    <text evidence="2">Belongs to the peptidase S1 family. CLIP subfamily.</text>
</comment>
<name>A0A146LL38_LYGHE</name>
<dbReference type="InterPro" id="IPR051487">
    <property type="entry name" value="Ser/Thr_Proteases_Immune/Dev"/>
</dbReference>
<feature type="compositionally biased region" description="Polar residues" evidence="3">
    <location>
        <begin position="236"/>
        <end position="250"/>
    </location>
</feature>
<dbReference type="PROSITE" id="PS00134">
    <property type="entry name" value="TRYPSIN_HIS"/>
    <property type="match status" value="1"/>
</dbReference>
<dbReference type="AlphaFoldDB" id="A0A146LL38"/>
<dbReference type="Pfam" id="PF18399">
    <property type="entry name" value="CLIP_SPH_Scar"/>
    <property type="match status" value="1"/>
</dbReference>
<gene>
    <name evidence="5" type="primary">Sb_22</name>
    <name evidence="5" type="ORF">g.38713</name>
</gene>
<dbReference type="InterPro" id="IPR040973">
    <property type="entry name" value="CLIP_SPH_Scar"/>
</dbReference>